<organism evidence="2 3">
    <name type="scientific">Haloarcula saliterrae</name>
    <dbReference type="NCBI Taxonomy" id="2950534"/>
    <lineage>
        <taxon>Archaea</taxon>
        <taxon>Methanobacteriati</taxon>
        <taxon>Methanobacteriota</taxon>
        <taxon>Stenosarchaea group</taxon>
        <taxon>Halobacteria</taxon>
        <taxon>Halobacteriales</taxon>
        <taxon>Haloarculaceae</taxon>
        <taxon>Haloarcula</taxon>
    </lineage>
</organism>
<keyword evidence="3" id="KW-1185">Reference proteome</keyword>
<proteinExistence type="predicted"/>
<feature type="region of interest" description="Disordered" evidence="1">
    <location>
        <begin position="29"/>
        <end position="48"/>
    </location>
</feature>
<dbReference type="SUPFAM" id="SSF47240">
    <property type="entry name" value="Ferritin-like"/>
    <property type="match status" value="1"/>
</dbReference>
<protein>
    <submittedName>
        <fullName evidence="2">YHS domain-containing protein</fullName>
    </submittedName>
</protein>
<reference evidence="2 3" key="1">
    <citation type="submission" date="2022-06" db="EMBL/GenBank/DDBJ databases">
        <title>Haloarcula sp. a new haloarchaeum isolate from saline soil.</title>
        <authorList>
            <person name="Strakova D."/>
            <person name="Galisteo C."/>
            <person name="Sanchez-Porro C."/>
            <person name="Ventosa A."/>
        </authorList>
    </citation>
    <scope>NUCLEOTIDE SEQUENCE [LARGE SCALE GENOMIC DNA]</scope>
    <source>
        <strain evidence="2 3">S1CR25-12</strain>
    </source>
</reference>
<evidence type="ECO:0000313" key="3">
    <source>
        <dbReference type="Proteomes" id="UP001259659"/>
    </source>
</evidence>
<dbReference type="EMBL" id="JAMQON010000008">
    <property type="protein sequence ID" value="MDS0261824.1"/>
    <property type="molecule type" value="Genomic_DNA"/>
</dbReference>
<dbReference type="InterPro" id="IPR009078">
    <property type="entry name" value="Ferritin-like_SF"/>
</dbReference>
<sequence length="48" mass="5396">MRTDDSKPSATHDGETYYFCSQTCKETFGENSDENATGHPMVMEGHDH</sequence>
<dbReference type="Proteomes" id="UP001259659">
    <property type="component" value="Unassembled WGS sequence"/>
</dbReference>
<dbReference type="InterPro" id="IPR012348">
    <property type="entry name" value="RNR-like"/>
</dbReference>
<dbReference type="Gene3D" id="1.10.620.20">
    <property type="entry name" value="Ribonucleotide Reductase, subunit A"/>
    <property type="match status" value="1"/>
</dbReference>
<name>A0ABU2FHT0_9EURY</name>
<comment type="caution">
    <text evidence="2">The sequence shown here is derived from an EMBL/GenBank/DDBJ whole genome shotgun (WGS) entry which is preliminary data.</text>
</comment>
<gene>
    <name evidence="2" type="ORF">NDI56_20685</name>
</gene>
<evidence type="ECO:0000256" key="1">
    <source>
        <dbReference type="SAM" id="MobiDB-lite"/>
    </source>
</evidence>
<evidence type="ECO:0000313" key="2">
    <source>
        <dbReference type="EMBL" id="MDS0261824.1"/>
    </source>
</evidence>
<accession>A0ABU2FHT0</accession>